<evidence type="ECO:0000256" key="1">
    <source>
        <dbReference type="SAM" id="MobiDB-lite"/>
    </source>
</evidence>
<evidence type="ECO:0000313" key="3">
    <source>
        <dbReference type="EMBL" id="PYH48638.1"/>
    </source>
</evidence>
<evidence type="ECO:0000259" key="2">
    <source>
        <dbReference type="Pfam" id="PF22693"/>
    </source>
</evidence>
<dbReference type="OrthoDB" id="2562973at2759"/>
<dbReference type="AlphaFoldDB" id="A0A319AAH8"/>
<dbReference type="RefSeq" id="XP_025434620.1">
    <property type="nucleotide sequence ID" value="XM_025577899.1"/>
</dbReference>
<accession>A0A319AAH8</accession>
<dbReference type="InterPro" id="IPR054586">
    <property type="entry name" value="MACPF_1_fungal"/>
</dbReference>
<evidence type="ECO:0000313" key="4">
    <source>
        <dbReference type="Proteomes" id="UP000248349"/>
    </source>
</evidence>
<dbReference type="Proteomes" id="UP000248349">
    <property type="component" value="Unassembled WGS sequence"/>
</dbReference>
<organism evidence="3 4">
    <name type="scientific">Aspergillus saccharolyticus JOP 1030-1</name>
    <dbReference type="NCBI Taxonomy" id="1450539"/>
    <lineage>
        <taxon>Eukaryota</taxon>
        <taxon>Fungi</taxon>
        <taxon>Dikarya</taxon>
        <taxon>Ascomycota</taxon>
        <taxon>Pezizomycotina</taxon>
        <taxon>Eurotiomycetes</taxon>
        <taxon>Eurotiomycetidae</taxon>
        <taxon>Eurotiales</taxon>
        <taxon>Aspergillaceae</taxon>
        <taxon>Aspergillus</taxon>
        <taxon>Aspergillus subgen. Circumdati</taxon>
    </lineage>
</organism>
<name>A0A319AAH8_9EURO</name>
<feature type="compositionally biased region" description="Low complexity" evidence="1">
    <location>
        <begin position="443"/>
        <end position="466"/>
    </location>
</feature>
<feature type="domain" description="MACPF-like" evidence="2">
    <location>
        <begin position="331"/>
        <end position="502"/>
    </location>
</feature>
<gene>
    <name evidence="3" type="ORF">BP01DRAFT_389229</name>
</gene>
<proteinExistence type="predicted"/>
<feature type="region of interest" description="Disordered" evidence="1">
    <location>
        <begin position="443"/>
        <end position="472"/>
    </location>
</feature>
<dbReference type="Pfam" id="PF22693">
    <property type="entry name" value="MACPF_1"/>
    <property type="match status" value="1"/>
</dbReference>
<keyword evidence="4" id="KW-1185">Reference proteome</keyword>
<reference evidence="3 4" key="1">
    <citation type="submission" date="2016-12" db="EMBL/GenBank/DDBJ databases">
        <title>The genomes of Aspergillus section Nigri reveals drivers in fungal speciation.</title>
        <authorList>
            <consortium name="DOE Joint Genome Institute"/>
            <person name="Vesth T.C."/>
            <person name="Nybo J."/>
            <person name="Theobald S."/>
            <person name="Brandl J."/>
            <person name="Frisvad J.C."/>
            <person name="Nielsen K.F."/>
            <person name="Lyhne E.K."/>
            <person name="Kogle M.E."/>
            <person name="Kuo A."/>
            <person name="Riley R."/>
            <person name="Clum A."/>
            <person name="Nolan M."/>
            <person name="Lipzen A."/>
            <person name="Salamov A."/>
            <person name="Henrissat B."/>
            <person name="Wiebenga A."/>
            <person name="De Vries R.P."/>
            <person name="Grigoriev I.V."/>
            <person name="Mortensen U.H."/>
            <person name="Andersen M.R."/>
            <person name="Baker S.E."/>
        </authorList>
    </citation>
    <scope>NUCLEOTIDE SEQUENCE [LARGE SCALE GENOMIC DNA]</scope>
    <source>
        <strain evidence="3 4">JOP 1030-1</strain>
    </source>
</reference>
<sequence>MTSLLRDATTGLAQGVLGTAKDTTSTVDTELGKALDNLKKDTSQAVLHVYSYDGQTQTVKEKACIPFSNVNQESLTLKDIRDLLVGEKALEPRLLWSTFTNQRGAKVADTTSFKVYLQILNEKSSEVGDTTEDNADTYRVYLKSKKIVETESYSSLLDRGAKVALDKKIADLPVAPQPNIVESPTSFSHNIFLNPTTTFSIVHPADMSEKHWSVVMRSNSLLHAYRVVDLKGDKFVERSLYPTFVLKPRNFWNYQLSATAEVDSIPEQKQMLRIPRFRINDDSYIRQFQTKKSVSRAMAEACLSETDAQMAIEGGAWGFSASASASWGETKSSSSTSSTNKESSVMTITYNFPRVIIDFEPAGLDLSEECKFDLARVESADAVDAFKNKYGRFFPTRIELGGRLHSSEQSESDDAAATTQQAKAMRAAAALSFSSPWVQASASATHNNSSNSSSESKDSSSTSSISWEAQGGDTLQCNNPPAWAYTVGSFYNWRPIKQSKVLALEDVISTVTGYEDTKEKFAALLAAADAKKPVQEAKPEPPKQKTINFKIQFEMEGLSLTLASSGKDKIYSKTIEGLVGTDSKALITPERLRFLTQLSEERSQSTPLQLVETTDAGDLTFSVITPDTGATKACTPFQRYQTLPSLLRYLQSYKIKIGGDGNEQWLGVNPTLSGFLPEALVWAGKAEHATYIQLHPIFFGGGGLPGSVENGHPVQIALYDKEENCIGAAIPYSPPDADWKYLGTNTDMVDPRMIAPFRITYV</sequence>
<dbReference type="STRING" id="1450539.A0A319AAH8"/>
<dbReference type="GeneID" id="37079128"/>
<dbReference type="EMBL" id="KZ821221">
    <property type="protein sequence ID" value="PYH48638.1"/>
    <property type="molecule type" value="Genomic_DNA"/>
</dbReference>
<protein>
    <recommendedName>
        <fullName evidence="2">MACPF-like domain-containing protein</fullName>
    </recommendedName>
</protein>